<comment type="similarity">
    <text evidence="1">Belongs to the sorting nexin family.</text>
</comment>
<comment type="caution">
    <text evidence="6">The sequence shown here is derived from an EMBL/GenBank/DDBJ whole genome shotgun (WGS) entry which is preliminary data.</text>
</comment>
<dbReference type="Pfam" id="PF08628">
    <property type="entry name" value="Nexin_C"/>
    <property type="match status" value="1"/>
</dbReference>
<organism evidence="6 7">
    <name type="scientific">Paralvinella palmiformis</name>
    <dbReference type="NCBI Taxonomy" id="53620"/>
    <lineage>
        <taxon>Eukaryota</taxon>
        <taxon>Metazoa</taxon>
        <taxon>Spiralia</taxon>
        <taxon>Lophotrochozoa</taxon>
        <taxon>Annelida</taxon>
        <taxon>Polychaeta</taxon>
        <taxon>Sedentaria</taxon>
        <taxon>Canalipalpata</taxon>
        <taxon>Terebellida</taxon>
        <taxon>Terebelliformia</taxon>
        <taxon>Alvinellidae</taxon>
        <taxon>Paralvinella</taxon>
    </lineage>
</organism>
<dbReference type="SMART" id="SM00312">
    <property type="entry name" value="PX"/>
    <property type="match status" value="1"/>
</dbReference>
<dbReference type="SMART" id="SM00315">
    <property type="entry name" value="RGS"/>
    <property type="match status" value="1"/>
</dbReference>
<dbReference type="GO" id="GO:0035091">
    <property type="term" value="F:phosphatidylinositol binding"/>
    <property type="evidence" value="ECO:0007669"/>
    <property type="project" value="InterPro"/>
</dbReference>
<sequence>MVLFHAKMSVSVSTWGWLGLALILFLSSFGPLGLLWLLVYSVALILGFFLMLFIHGKTRYTTWHQETVNIDMVPPSVGLAKLAEDVKKEKPKYKMDKRMTGSFIIDDVLQEILDYTYRDYIHTWYRRISDDEEFGYDIRLTLQRVIIAFSERAKDVDLVPYITTRLVDDFASHLRLYRRALQKLMETRKDDTKPPADLESIFFDLETEMENNMCRDMICTCEESERQYLQDLSEVLLFLLLPPGDFHNKPFRYIAREVLVNGIFQKTIDMVSDPDYINQKVSWLCKDTSFSNETFLTALKTSDNIEELQAVKEKVDQDIVRQRSKDTGGDDDTFIKQQLSSLMFVQAICETRIKRLVEGVDESEGSLGFEVRPGQKLYNLPFDVVLNNNVALSYFIEFMTSIGAQAYLFFYLTIECYKTSAEQLISASLLAENDMEKPDLESLRDSAIRIFNQYLSEKASPRLKMDEKSVYNLWDQIQNGQPSDTIFDEVQARTCDYIQENGKYFPAFRKSQLYIKLLAELDLLCGKESCQKLDDGLMSEDDAISSSSKSSSLQARLMLLSERWNLLQSMEDLASSCDSLSSTESKLNLKPMAPLPTRTFSISANITNTGICQEHGKAYAVYLITVTKHYSDNTEEIWDVYRRYSDFHDFHMILQDKFDTLPGISLPTKKVINNTSKDFVEKRRVGLNAYLQTLLSAPVLKSHPGLFDLVYTFLEAIHWEHEKSQLAKKMDTFVNPLKNSVRNVGNMVRSMPDNFVDGVAKMSGGIKKIPNNMLDGVGKILNVKGDLISSILPSQLQITDTEPAMPPPVPVKHDLVDSGKVGKSLETENDEENIPMRIMLLLMDEVFDLRNRNQWFRSRIVAILRQIIKTMFGDSINRDAFWPNGILAETHPTRDHSTVMRTRLVCRSKMFGSISDDIRRLVGTETTRQGVIRIFNMFQHRTLNKRLVYVILEGILETLFPDHKFPEVFRTIHSRSPRVKKEAERNANISTGVTVVSDQYGLTKRK</sequence>
<dbReference type="InterPro" id="IPR037437">
    <property type="entry name" value="SNX13_PX"/>
</dbReference>
<dbReference type="InterPro" id="IPR036871">
    <property type="entry name" value="PX_dom_sf"/>
</dbReference>
<proteinExistence type="inferred from homology"/>
<dbReference type="Pfam" id="PF00787">
    <property type="entry name" value="PX"/>
    <property type="match status" value="1"/>
</dbReference>
<dbReference type="CDD" id="cd06873">
    <property type="entry name" value="PX_SNX13"/>
    <property type="match status" value="1"/>
</dbReference>
<keyword evidence="2" id="KW-0812">Transmembrane</keyword>
<dbReference type="InterPro" id="IPR013937">
    <property type="entry name" value="Sorting_nexin_C"/>
</dbReference>
<dbReference type="PROSITE" id="PS50132">
    <property type="entry name" value="RGS"/>
    <property type="match status" value="1"/>
</dbReference>
<evidence type="ECO:0000256" key="2">
    <source>
        <dbReference type="SAM" id="Phobius"/>
    </source>
</evidence>
<accession>A0AAD9J1K0</accession>
<dbReference type="EMBL" id="JAODUP010000757">
    <property type="protein sequence ID" value="KAK2144441.1"/>
    <property type="molecule type" value="Genomic_DNA"/>
</dbReference>
<dbReference type="Gene3D" id="3.30.1520.10">
    <property type="entry name" value="Phox-like domain"/>
    <property type="match status" value="1"/>
</dbReference>
<dbReference type="GO" id="GO:0005769">
    <property type="term" value="C:early endosome"/>
    <property type="evidence" value="ECO:0007669"/>
    <property type="project" value="TreeGrafter"/>
</dbReference>
<name>A0AAD9J1K0_9ANNE</name>
<dbReference type="InterPro" id="IPR016137">
    <property type="entry name" value="RGS"/>
</dbReference>
<feature type="domain" description="PX" evidence="4">
    <location>
        <begin position="600"/>
        <end position="721"/>
    </location>
</feature>
<reference evidence="6" key="1">
    <citation type="journal article" date="2023" name="Mol. Biol. Evol.">
        <title>Third-Generation Sequencing Reveals the Adaptive Role of the Epigenome in Three Deep-Sea Polychaetes.</title>
        <authorList>
            <person name="Perez M."/>
            <person name="Aroh O."/>
            <person name="Sun Y."/>
            <person name="Lan Y."/>
            <person name="Juniper S.K."/>
            <person name="Young C.R."/>
            <person name="Angers B."/>
            <person name="Qian P.Y."/>
        </authorList>
    </citation>
    <scope>NUCLEOTIDE SEQUENCE</scope>
    <source>
        <strain evidence="6">P08H-3</strain>
    </source>
</reference>
<gene>
    <name evidence="6" type="ORF">LSH36_757g01003</name>
</gene>
<feature type="transmembrane region" description="Helical" evidence="2">
    <location>
        <begin position="35"/>
        <end position="54"/>
    </location>
</feature>
<dbReference type="InterPro" id="IPR001683">
    <property type="entry name" value="PX_dom"/>
</dbReference>
<dbReference type="InterPro" id="IPR044926">
    <property type="entry name" value="RGS_subdomain_2"/>
</dbReference>
<dbReference type="SMART" id="SM00313">
    <property type="entry name" value="PXA"/>
    <property type="match status" value="1"/>
</dbReference>
<dbReference type="PANTHER" id="PTHR22775">
    <property type="entry name" value="SORTING NEXIN"/>
    <property type="match status" value="1"/>
</dbReference>
<dbReference type="SUPFAM" id="SSF64268">
    <property type="entry name" value="PX domain"/>
    <property type="match status" value="1"/>
</dbReference>
<dbReference type="InterPro" id="IPR036305">
    <property type="entry name" value="RGS_sf"/>
</dbReference>
<dbReference type="PANTHER" id="PTHR22775:SF3">
    <property type="entry name" value="SORTING NEXIN-13"/>
    <property type="match status" value="1"/>
</dbReference>
<protein>
    <recommendedName>
        <fullName evidence="8">Sorting nexin 13</fullName>
    </recommendedName>
</protein>
<dbReference type="SUPFAM" id="SSF48097">
    <property type="entry name" value="Regulator of G-protein signaling, RGS"/>
    <property type="match status" value="1"/>
</dbReference>
<keyword evidence="7" id="KW-1185">Reference proteome</keyword>
<keyword evidence="2" id="KW-0472">Membrane</keyword>
<feature type="domain" description="RGS" evidence="3">
    <location>
        <begin position="381"/>
        <end position="518"/>
    </location>
</feature>
<evidence type="ECO:0000256" key="1">
    <source>
        <dbReference type="ARBA" id="ARBA00010883"/>
    </source>
</evidence>
<dbReference type="Gene3D" id="1.10.167.10">
    <property type="entry name" value="Regulator of G-protein Signalling 4, domain 2"/>
    <property type="match status" value="1"/>
</dbReference>
<evidence type="ECO:0000313" key="6">
    <source>
        <dbReference type="EMBL" id="KAK2144441.1"/>
    </source>
</evidence>
<dbReference type="Proteomes" id="UP001208570">
    <property type="component" value="Unassembled WGS sequence"/>
</dbReference>
<feature type="transmembrane region" description="Helical" evidence="2">
    <location>
        <begin position="12"/>
        <end position="29"/>
    </location>
</feature>
<dbReference type="Pfam" id="PF00615">
    <property type="entry name" value="RGS"/>
    <property type="match status" value="1"/>
</dbReference>
<keyword evidence="2" id="KW-1133">Transmembrane helix</keyword>
<evidence type="ECO:0000259" key="4">
    <source>
        <dbReference type="PROSITE" id="PS50195"/>
    </source>
</evidence>
<feature type="domain" description="PXA" evidence="5">
    <location>
        <begin position="102"/>
        <end position="289"/>
    </location>
</feature>
<dbReference type="InterPro" id="IPR003114">
    <property type="entry name" value="Phox_assoc"/>
</dbReference>
<evidence type="ECO:0008006" key="8">
    <source>
        <dbReference type="Google" id="ProtNLM"/>
    </source>
</evidence>
<evidence type="ECO:0000259" key="3">
    <source>
        <dbReference type="PROSITE" id="PS50132"/>
    </source>
</evidence>
<dbReference type="AlphaFoldDB" id="A0AAD9J1K0"/>
<dbReference type="PROSITE" id="PS51207">
    <property type="entry name" value="PXA"/>
    <property type="match status" value="1"/>
</dbReference>
<evidence type="ECO:0000313" key="7">
    <source>
        <dbReference type="Proteomes" id="UP001208570"/>
    </source>
</evidence>
<dbReference type="Pfam" id="PF02194">
    <property type="entry name" value="PXA"/>
    <property type="match status" value="1"/>
</dbReference>
<dbReference type="PROSITE" id="PS50195">
    <property type="entry name" value="PX"/>
    <property type="match status" value="1"/>
</dbReference>
<evidence type="ECO:0000259" key="5">
    <source>
        <dbReference type="PROSITE" id="PS51207"/>
    </source>
</evidence>